<dbReference type="InterPro" id="IPR001841">
    <property type="entry name" value="Znf_RING"/>
</dbReference>
<keyword evidence="4" id="KW-0472">Membrane</keyword>
<dbReference type="SUPFAM" id="SSF57850">
    <property type="entry name" value="RING/U-box"/>
    <property type="match status" value="1"/>
</dbReference>
<feature type="transmembrane region" description="Helical" evidence="4">
    <location>
        <begin position="85"/>
        <end position="107"/>
    </location>
</feature>
<keyword evidence="4" id="KW-1133">Transmembrane helix</keyword>
<keyword evidence="7" id="KW-1185">Reference proteome</keyword>
<evidence type="ECO:0000259" key="5">
    <source>
        <dbReference type="PROSITE" id="PS50089"/>
    </source>
</evidence>
<feature type="transmembrane region" description="Helical" evidence="4">
    <location>
        <begin position="7"/>
        <end position="32"/>
    </location>
</feature>
<accession>A8XD47</accession>
<dbReference type="KEGG" id="cbr:CBG_11389"/>
<feature type="domain" description="RING-type" evidence="5">
    <location>
        <begin position="237"/>
        <end position="286"/>
    </location>
</feature>
<dbReference type="HOGENOM" id="CLU_872193_0_0_1"/>
<protein>
    <submittedName>
        <fullName evidence="6">Protein CBG11389</fullName>
    </submittedName>
</protein>
<dbReference type="WormBase" id="CBG11389a">
    <property type="protein sequence ID" value="CBP45829"/>
    <property type="gene ID" value="WBGene00032512"/>
</dbReference>
<feature type="transmembrane region" description="Helical" evidence="4">
    <location>
        <begin position="44"/>
        <end position="64"/>
    </location>
</feature>
<dbReference type="InterPro" id="IPR052667">
    <property type="entry name" value="E3_ubiquitin-ligase_RING"/>
</dbReference>
<evidence type="ECO:0000313" key="6">
    <source>
        <dbReference type="EMBL" id="CAP30566.2"/>
    </source>
</evidence>
<evidence type="ECO:0000313" key="8">
    <source>
        <dbReference type="WormBase" id="CBG11389a"/>
    </source>
</evidence>
<dbReference type="AlphaFoldDB" id="A8XD47"/>
<keyword evidence="4" id="KW-0812">Transmembrane</keyword>
<keyword evidence="1 3" id="KW-0863">Zinc-finger</keyword>
<dbReference type="EMBL" id="HE600908">
    <property type="protein sequence ID" value="CAP30566.2"/>
    <property type="molecule type" value="Genomic_DNA"/>
</dbReference>
<reference evidence="6 7" key="2">
    <citation type="journal article" date="2011" name="PLoS Genet.">
        <title>Caenorhabditis briggsae recombinant inbred line genotypes reveal inter-strain incompatibility and the evolution of recombination.</title>
        <authorList>
            <person name="Ross J.A."/>
            <person name="Koboldt D.C."/>
            <person name="Staisch J.E."/>
            <person name="Chamberlin H.M."/>
            <person name="Gupta B.P."/>
            <person name="Miller R.D."/>
            <person name="Baird S.E."/>
            <person name="Haag E.S."/>
        </authorList>
    </citation>
    <scope>NUCLEOTIDE SEQUENCE [LARGE SCALE GENOMIC DNA]</scope>
    <source>
        <strain evidence="6 7">AF16</strain>
    </source>
</reference>
<dbReference type="eggNOG" id="KOG4185">
    <property type="taxonomic scope" value="Eukaryota"/>
</dbReference>
<dbReference type="Gene3D" id="3.30.40.10">
    <property type="entry name" value="Zinc/RING finger domain, C3HC4 (zinc finger)"/>
    <property type="match status" value="1"/>
</dbReference>
<keyword evidence="1 3" id="KW-0479">Metal-binding</keyword>
<evidence type="ECO:0000256" key="2">
    <source>
        <dbReference type="ARBA" id="ARBA00022833"/>
    </source>
</evidence>
<proteinExistence type="predicted"/>
<evidence type="ECO:0000256" key="4">
    <source>
        <dbReference type="SAM" id="Phobius"/>
    </source>
</evidence>
<feature type="transmembrane region" description="Helical" evidence="4">
    <location>
        <begin position="150"/>
        <end position="168"/>
    </location>
</feature>
<dbReference type="PROSITE" id="PS50089">
    <property type="entry name" value="ZF_RING_2"/>
    <property type="match status" value="1"/>
</dbReference>
<feature type="transmembrane region" description="Helical" evidence="4">
    <location>
        <begin position="113"/>
        <end position="130"/>
    </location>
</feature>
<dbReference type="RefSeq" id="XP_045094543.1">
    <property type="nucleotide sequence ID" value="XM_045236499.1"/>
</dbReference>
<evidence type="ECO:0000256" key="3">
    <source>
        <dbReference type="PROSITE-ProRule" id="PRU00175"/>
    </source>
</evidence>
<dbReference type="InterPro" id="IPR013083">
    <property type="entry name" value="Znf_RING/FYVE/PHD"/>
</dbReference>
<reference evidence="6 7" key="1">
    <citation type="journal article" date="2003" name="PLoS Biol.">
        <title>The genome sequence of Caenorhabditis briggsae: a platform for comparative genomics.</title>
        <authorList>
            <person name="Stein L.D."/>
            <person name="Bao Z."/>
            <person name="Blasiar D."/>
            <person name="Blumenthal T."/>
            <person name="Brent M.R."/>
            <person name="Chen N."/>
            <person name="Chinwalla A."/>
            <person name="Clarke L."/>
            <person name="Clee C."/>
            <person name="Coghlan A."/>
            <person name="Coulson A."/>
            <person name="D'Eustachio P."/>
            <person name="Fitch D.H."/>
            <person name="Fulton L.A."/>
            <person name="Fulton R.E."/>
            <person name="Griffiths-Jones S."/>
            <person name="Harris T.W."/>
            <person name="Hillier L.W."/>
            <person name="Kamath R."/>
            <person name="Kuwabara P.E."/>
            <person name="Mardis E.R."/>
            <person name="Marra M.A."/>
            <person name="Miner T.L."/>
            <person name="Minx P."/>
            <person name="Mullikin J.C."/>
            <person name="Plumb R.W."/>
            <person name="Rogers J."/>
            <person name="Schein J.E."/>
            <person name="Sohrmann M."/>
            <person name="Spieth J."/>
            <person name="Stajich J.E."/>
            <person name="Wei C."/>
            <person name="Willey D."/>
            <person name="Wilson R.K."/>
            <person name="Durbin R."/>
            <person name="Waterston R.H."/>
        </authorList>
    </citation>
    <scope>NUCLEOTIDE SEQUENCE [LARGE SCALE GENOMIC DNA]</scope>
    <source>
        <strain evidence="6 7">AF16</strain>
    </source>
</reference>
<dbReference type="PANTHER" id="PTHR47156">
    <property type="entry name" value="PROTEIN CBG20824"/>
    <property type="match status" value="1"/>
</dbReference>
<dbReference type="GeneID" id="8577154"/>
<dbReference type="Proteomes" id="UP000008549">
    <property type="component" value="Unassembled WGS sequence"/>
</dbReference>
<gene>
    <name evidence="6 8" type="ORF">CBG11389</name>
    <name evidence="6" type="ORF">CBG_11389</name>
</gene>
<dbReference type="CTD" id="8577154"/>
<dbReference type="PANTHER" id="PTHR47156:SF9">
    <property type="entry name" value="PROTEIN CBG26870"/>
    <property type="match status" value="1"/>
</dbReference>
<evidence type="ECO:0000256" key="1">
    <source>
        <dbReference type="ARBA" id="ARBA00022771"/>
    </source>
</evidence>
<dbReference type="GO" id="GO:0008270">
    <property type="term" value="F:zinc ion binding"/>
    <property type="evidence" value="ECO:0007669"/>
    <property type="project" value="UniProtKB-KW"/>
</dbReference>
<sequence>MYTSWNYAHYIVNMASWASHFMMLFFVVIFFSDNQSRNEKSQEILMLPPLILIAGCVLIYSRVVKQKIWRGELSEIEAYFIGFKVHSTILTYSGVIFNLIVCCFGTIQEVYIIFHSLHLFMNFSMLLRVLPSLRNLVMNTGMHKKHLRTVLMFHVAGIIILPLLTQDIRSGREISAIFINQVIFMSYSWNIADYLSFRDGGLEFRELEIEETPNDIDYESDNEEDSSEFHKSTGSICGVCYRSYCDSIEMRTPRILNKCGHTTCRKCAGRIIKSSCHLYIQCPFCTKKTRVGFQNSVNRLPKNYGLLEVISDMKQLDEFYKSSATENSEPQRRERRNSF</sequence>
<keyword evidence="2" id="KW-0862">Zinc</keyword>
<organism evidence="6 7">
    <name type="scientific">Caenorhabditis briggsae</name>
    <dbReference type="NCBI Taxonomy" id="6238"/>
    <lineage>
        <taxon>Eukaryota</taxon>
        <taxon>Metazoa</taxon>
        <taxon>Ecdysozoa</taxon>
        <taxon>Nematoda</taxon>
        <taxon>Chromadorea</taxon>
        <taxon>Rhabditida</taxon>
        <taxon>Rhabditina</taxon>
        <taxon>Rhabditomorpha</taxon>
        <taxon>Rhabditoidea</taxon>
        <taxon>Rhabditidae</taxon>
        <taxon>Peloderinae</taxon>
        <taxon>Caenorhabditis</taxon>
    </lineage>
</organism>
<name>A8XD47_CAEBR</name>
<dbReference type="InParanoid" id="A8XD47"/>
<evidence type="ECO:0000313" key="7">
    <source>
        <dbReference type="Proteomes" id="UP000008549"/>
    </source>
</evidence>